<keyword evidence="1" id="KW-0175">Coiled coil</keyword>
<gene>
    <name evidence="4" type="ORF">BDBG_00793</name>
</gene>
<feature type="region of interest" description="Disordered" evidence="2">
    <location>
        <begin position="56"/>
        <end position="91"/>
    </location>
</feature>
<feature type="coiled-coil region" evidence="1">
    <location>
        <begin position="136"/>
        <end position="167"/>
    </location>
</feature>
<organism evidence="4 5">
    <name type="scientific">Blastomyces gilchristii (strain SLH14081)</name>
    <name type="common">Blastomyces dermatitidis</name>
    <dbReference type="NCBI Taxonomy" id="559298"/>
    <lineage>
        <taxon>Eukaryota</taxon>
        <taxon>Fungi</taxon>
        <taxon>Dikarya</taxon>
        <taxon>Ascomycota</taxon>
        <taxon>Pezizomycotina</taxon>
        <taxon>Eurotiomycetes</taxon>
        <taxon>Eurotiomycetidae</taxon>
        <taxon>Onygenales</taxon>
        <taxon>Ajellomycetaceae</taxon>
        <taxon>Blastomyces</taxon>
    </lineage>
</organism>
<dbReference type="Proteomes" id="UP000002038">
    <property type="component" value="Unassembled WGS sequence"/>
</dbReference>
<dbReference type="GO" id="GO:0034501">
    <property type="term" value="P:protein localization to kinetochore"/>
    <property type="evidence" value="ECO:0007669"/>
    <property type="project" value="InterPro"/>
</dbReference>
<dbReference type="EMBL" id="GG657448">
    <property type="protein sequence ID" value="OAT04179.1"/>
    <property type="molecule type" value="Genomic_DNA"/>
</dbReference>
<dbReference type="Pfam" id="PF20882">
    <property type="entry name" value="Sos7"/>
    <property type="match status" value="1"/>
</dbReference>
<dbReference type="RefSeq" id="XP_002629547.2">
    <property type="nucleotide sequence ID" value="XM_002629501.2"/>
</dbReference>
<dbReference type="OrthoDB" id="18959at2759"/>
<accession>A0A179UA59</accession>
<evidence type="ECO:0000256" key="1">
    <source>
        <dbReference type="SAM" id="Coils"/>
    </source>
</evidence>
<feature type="domain" description="Kinetochore protein Sos7 coiled-coil" evidence="3">
    <location>
        <begin position="101"/>
        <end position="175"/>
    </location>
</feature>
<dbReference type="InterPro" id="IPR048781">
    <property type="entry name" value="Sos7_CC"/>
</dbReference>
<evidence type="ECO:0000259" key="3">
    <source>
        <dbReference type="Pfam" id="PF20882"/>
    </source>
</evidence>
<feature type="region of interest" description="Disordered" evidence="2">
    <location>
        <begin position="280"/>
        <end position="303"/>
    </location>
</feature>
<proteinExistence type="predicted"/>
<keyword evidence="5" id="KW-1185">Reference proteome</keyword>
<evidence type="ECO:0000313" key="5">
    <source>
        <dbReference type="Proteomes" id="UP000002038"/>
    </source>
</evidence>
<evidence type="ECO:0000313" key="4">
    <source>
        <dbReference type="EMBL" id="OAT04179.1"/>
    </source>
</evidence>
<dbReference type="AlphaFoldDB" id="A0A179UA59"/>
<dbReference type="PANTHER" id="PTHR37329:SF1">
    <property type="entry name" value="KINETOCHORE PROTEIN SOS7"/>
    <property type="match status" value="1"/>
</dbReference>
<reference evidence="5" key="1">
    <citation type="journal article" date="2015" name="PLoS Genet.">
        <title>The dynamic genome and transcriptome of the human fungal pathogen Blastomyces and close relative Emmonsia.</title>
        <authorList>
            <person name="Munoz J.F."/>
            <person name="Gauthier G.M."/>
            <person name="Desjardins C.A."/>
            <person name="Gallo J.E."/>
            <person name="Holder J."/>
            <person name="Sullivan T.D."/>
            <person name="Marty A.J."/>
            <person name="Carmen J.C."/>
            <person name="Chen Z."/>
            <person name="Ding L."/>
            <person name="Gujja S."/>
            <person name="Magrini V."/>
            <person name="Misas E."/>
            <person name="Mitreva M."/>
            <person name="Priest M."/>
            <person name="Saif S."/>
            <person name="Whiston E.A."/>
            <person name="Young S."/>
            <person name="Zeng Q."/>
            <person name="Goldman W.E."/>
            <person name="Mardis E.R."/>
            <person name="Taylor J.W."/>
            <person name="McEwen J.G."/>
            <person name="Clay O.K."/>
            <person name="Klein B.S."/>
            <person name="Cuomo C.A."/>
        </authorList>
    </citation>
    <scope>NUCLEOTIDE SEQUENCE [LARGE SCALE GENOMIC DNA]</scope>
    <source>
        <strain evidence="5">SLH14081</strain>
    </source>
</reference>
<dbReference type="GO" id="GO:0000776">
    <property type="term" value="C:kinetochore"/>
    <property type="evidence" value="ECO:0007669"/>
    <property type="project" value="InterPro"/>
</dbReference>
<dbReference type="PANTHER" id="PTHR37329">
    <property type="entry name" value="KINETOCHORE PROTEIN SOS7"/>
    <property type="match status" value="1"/>
</dbReference>
<feature type="compositionally biased region" description="Polar residues" evidence="2">
    <location>
        <begin position="58"/>
        <end position="74"/>
    </location>
</feature>
<dbReference type="VEuPathDB" id="FungiDB:BDBG_00793"/>
<dbReference type="GeneID" id="8510817"/>
<evidence type="ECO:0000256" key="2">
    <source>
        <dbReference type="SAM" id="MobiDB-lite"/>
    </source>
</evidence>
<dbReference type="STRING" id="559298.A0A179UA59"/>
<name>A0A179UA59_BLAGS</name>
<dbReference type="InterPro" id="IPR037475">
    <property type="entry name" value="Sos7"/>
</dbReference>
<sequence length="320" mass="35558">MISLVFEWNINHLSLYIGYLLLETMEDSMSTTSPSKALAALKQIGPDTRLSILKISEPISTTTNPTGSAQSPSNRRSDVSTDAFDNPTPASLEEDLTHYKELFAKLRFSYIEQVTKEKFLRAIVGDPPLVVGHQENIELETELAKVKEELQRRKEDVRLMIEGMEKMGRALATRYKKVQLQTTQLSDLPASIESLESTISTLRAAASQASNGYQPDSTLPSSQTLSLPATLELIAEREAELVAIDRQLASVNSSLPRSTREADAIERELVRLERKKVKSVAQATEAHRKKQEGESDGLEEMGRWYRGAEKGLKDLVGVKG</sequence>
<protein>
    <recommendedName>
        <fullName evidence="3">Kinetochore protein Sos7 coiled-coil domain-containing protein</fullName>
    </recommendedName>
</protein>
<dbReference type="GO" id="GO:0051315">
    <property type="term" value="P:attachment of mitotic spindle microtubules to kinetochore"/>
    <property type="evidence" value="ECO:0007669"/>
    <property type="project" value="TreeGrafter"/>
</dbReference>
<dbReference type="KEGG" id="bgh:BDBG_00793"/>